<evidence type="ECO:0000313" key="1">
    <source>
        <dbReference type="EMBL" id="MBC1488550.1"/>
    </source>
</evidence>
<evidence type="ECO:0000313" key="2">
    <source>
        <dbReference type="Proteomes" id="UP000561617"/>
    </source>
</evidence>
<dbReference type="AlphaFoldDB" id="A0A7X0X6K3"/>
<sequence>MMKKKITIISIIAVFLLSVGGYITYQKMKPSNVSTKPKEISVEAKIDGYSTEEELTNASDLIVIGKLDKQGDSEVKRSEEGDILNVYRMSDFKVSQVIKDATTQNIVEDSIIPIYENEGYDKKTNTTYHVAGYEKMEINETYMLFLSYEVENKYYIPLGVNFGKMNIDSEKETELFGESGETEKEINDVQADALDEYKEEINEENN</sequence>
<reference evidence="1 2" key="1">
    <citation type="submission" date="2020-03" db="EMBL/GenBank/DDBJ databases">
        <title>Soil Listeria distribution.</title>
        <authorList>
            <person name="Liao J."/>
            <person name="Wiedmann M."/>
        </authorList>
    </citation>
    <scope>NUCLEOTIDE SEQUENCE [LARGE SCALE GENOMIC DNA]</scope>
    <source>
        <strain evidence="1 2">FSL L7-1554</strain>
    </source>
</reference>
<accession>A0A7X0X6K3</accession>
<proteinExistence type="predicted"/>
<dbReference type="EMBL" id="JAASTW010000006">
    <property type="protein sequence ID" value="MBC1488550.1"/>
    <property type="molecule type" value="Genomic_DNA"/>
</dbReference>
<dbReference type="Proteomes" id="UP000561617">
    <property type="component" value="Unassembled WGS sequence"/>
</dbReference>
<gene>
    <name evidence="1" type="ORF">HCJ38_05905</name>
</gene>
<comment type="caution">
    <text evidence="1">The sequence shown here is derived from an EMBL/GenBank/DDBJ whole genome shotgun (WGS) entry which is preliminary data.</text>
</comment>
<dbReference type="RefSeq" id="WP_185380846.1">
    <property type="nucleotide sequence ID" value="NZ_JAASTW010000006.1"/>
</dbReference>
<protein>
    <submittedName>
        <fullName evidence="1">Uncharacterized protein</fullName>
    </submittedName>
</protein>
<organism evidence="1 2">
    <name type="scientific">Listeria immobilis</name>
    <dbReference type="NCBI Taxonomy" id="2713502"/>
    <lineage>
        <taxon>Bacteria</taxon>
        <taxon>Bacillati</taxon>
        <taxon>Bacillota</taxon>
        <taxon>Bacilli</taxon>
        <taxon>Bacillales</taxon>
        <taxon>Listeriaceae</taxon>
        <taxon>Listeria</taxon>
    </lineage>
</organism>
<name>A0A7X0X6K3_9LIST</name>